<keyword evidence="1" id="KW-0805">Transcription regulation</keyword>
<accession>A0A0D0NAD8</accession>
<gene>
    <name evidence="6" type="ORF">TR51_14365</name>
</gene>
<evidence type="ECO:0000313" key="6">
    <source>
        <dbReference type="EMBL" id="KIQ65175.1"/>
    </source>
</evidence>
<dbReference type="PATRIC" id="fig|2064.6.peg.3095"/>
<evidence type="ECO:0000313" key="7">
    <source>
        <dbReference type="Proteomes" id="UP000032066"/>
    </source>
</evidence>
<dbReference type="STRING" id="2064.TR51_14365"/>
<dbReference type="EMBL" id="JXZB01000002">
    <property type="protein sequence ID" value="KIQ65175.1"/>
    <property type="molecule type" value="Genomic_DNA"/>
</dbReference>
<dbReference type="RefSeq" id="WP_043911254.1">
    <property type="nucleotide sequence ID" value="NZ_JBFBDQ010000001.1"/>
</dbReference>
<dbReference type="PANTHER" id="PTHR47506">
    <property type="entry name" value="TRANSCRIPTIONAL REGULATORY PROTEIN"/>
    <property type="match status" value="1"/>
</dbReference>
<evidence type="ECO:0000256" key="1">
    <source>
        <dbReference type="ARBA" id="ARBA00023015"/>
    </source>
</evidence>
<dbReference type="Gene3D" id="1.10.10.60">
    <property type="entry name" value="Homeodomain-like"/>
    <property type="match status" value="1"/>
</dbReference>
<proteinExistence type="predicted"/>
<keyword evidence="7" id="KW-1185">Reference proteome</keyword>
<dbReference type="SUPFAM" id="SSF46689">
    <property type="entry name" value="Homeodomain-like"/>
    <property type="match status" value="1"/>
</dbReference>
<keyword evidence="3" id="KW-0804">Transcription</keyword>
<sequence length="177" mass="18004">MGRPRAFDEAEAIRRAAVLFAERGYDGTSVDDLVQGLGVHRGSLYKVFGSKRGLYLAALRHHLEDEVLPTVAALTVTSGPAEALAQAAGGFDGGAAAGLLLSAAVHQAPTDPDVAALVEEALRALERALAAVLGEPADSPLIGALGASVLGLRLRDRAFGPAASAPAVHALAARLAD</sequence>
<evidence type="ECO:0000259" key="5">
    <source>
        <dbReference type="PROSITE" id="PS50977"/>
    </source>
</evidence>
<reference evidence="6 7" key="1">
    <citation type="submission" date="2015-02" db="EMBL/GenBank/DDBJ databases">
        <title>Draft genome sequence of Kitasatospora griseola MF730-N6, a bafilomycin, terpentecin and satosporin producer.</title>
        <authorList>
            <person name="Arens J.C."/>
            <person name="Haltli B."/>
            <person name="Kerr R.G."/>
        </authorList>
    </citation>
    <scope>NUCLEOTIDE SEQUENCE [LARGE SCALE GENOMIC DNA]</scope>
    <source>
        <strain evidence="6 7">MF730-N6</strain>
    </source>
</reference>
<dbReference type="GO" id="GO:0003677">
    <property type="term" value="F:DNA binding"/>
    <property type="evidence" value="ECO:0007669"/>
    <property type="project" value="UniProtKB-UniRule"/>
</dbReference>
<evidence type="ECO:0000256" key="4">
    <source>
        <dbReference type="PROSITE-ProRule" id="PRU00335"/>
    </source>
</evidence>
<dbReference type="AlphaFoldDB" id="A0A0D0NAD8"/>
<protein>
    <recommendedName>
        <fullName evidence="5">HTH tetR-type domain-containing protein</fullName>
    </recommendedName>
</protein>
<dbReference type="Proteomes" id="UP000032066">
    <property type="component" value="Unassembled WGS sequence"/>
</dbReference>
<dbReference type="OrthoDB" id="9805134at2"/>
<evidence type="ECO:0000256" key="2">
    <source>
        <dbReference type="ARBA" id="ARBA00023125"/>
    </source>
</evidence>
<dbReference type="InterPro" id="IPR001647">
    <property type="entry name" value="HTH_TetR"/>
</dbReference>
<dbReference type="PRINTS" id="PR00455">
    <property type="entry name" value="HTHTETR"/>
</dbReference>
<dbReference type="InterPro" id="IPR009057">
    <property type="entry name" value="Homeodomain-like_sf"/>
</dbReference>
<name>A0A0D0NAD8_KITGR</name>
<organism evidence="6 7">
    <name type="scientific">Kitasatospora griseola</name>
    <name type="common">Streptomyces griseolosporeus</name>
    <dbReference type="NCBI Taxonomy" id="2064"/>
    <lineage>
        <taxon>Bacteria</taxon>
        <taxon>Bacillati</taxon>
        <taxon>Actinomycetota</taxon>
        <taxon>Actinomycetes</taxon>
        <taxon>Kitasatosporales</taxon>
        <taxon>Streptomycetaceae</taxon>
        <taxon>Kitasatospora</taxon>
    </lineage>
</organism>
<feature type="domain" description="HTH tetR-type" evidence="5">
    <location>
        <begin position="6"/>
        <end position="66"/>
    </location>
</feature>
<feature type="DNA-binding region" description="H-T-H motif" evidence="4">
    <location>
        <begin position="29"/>
        <end position="48"/>
    </location>
</feature>
<keyword evidence="2 4" id="KW-0238">DNA-binding</keyword>
<comment type="caution">
    <text evidence="6">The sequence shown here is derived from an EMBL/GenBank/DDBJ whole genome shotgun (WGS) entry which is preliminary data.</text>
</comment>
<dbReference type="PANTHER" id="PTHR47506:SF1">
    <property type="entry name" value="HTH-TYPE TRANSCRIPTIONAL REGULATOR YJDC"/>
    <property type="match status" value="1"/>
</dbReference>
<dbReference type="PROSITE" id="PS50977">
    <property type="entry name" value="HTH_TETR_2"/>
    <property type="match status" value="1"/>
</dbReference>
<dbReference type="Pfam" id="PF00440">
    <property type="entry name" value="TetR_N"/>
    <property type="match status" value="1"/>
</dbReference>
<evidence type="ECO:0000256" key="3">
    <source>
        <dbReference type="ARBA" id="ARBA00023163"/>
    </source>
</evidence>